<dbReference type="RefSeq" id="WP_014987498.1">
    <property type="nucleotide sequence ID" value="NC_018681.1"/>
</dbReference>
<sequence length="158" mass="17614">MPNTEIPTEKRAAALESKRRFHEVTCGLSTRIRPEFARLEFTVGSVGAVMMPAHIGALVKARMLAQPYGQAGPIVSHPRSKRWTLLVRPDIPYDIPLFAELNRDNVSVVPIGSEVPLPSPFAQPLSYREWVLEPIDDFQPSGLAVVNMIRSCVSLLRR</sequence>
<dbReference type="EMBL" id="CP003876">
    <property type="protein sequence ID" value="AFU04647.1"/>
    <property type="molecule type" value="Genomic_DNA"/>
</dbReference>
<dbReference type="AlphaFoldDB" id="K0F4P8"/>
<proteinExistence type="predicted"/>
<name>K0F4P8_NOCB7</name>
<evidence type="ECO:0000313" key="2">
    <source>
        <dbReference type="Proteomes" id="UP000006304"/>
    </source>
</evidence>
<dbReference type="eggNOG" id="ENOG502ZFF3">
    <property type="taxonomic scope" value="Bacteria"/>
</dbReference>
<dbReference type="STRING" id="1133849.O3I_033490"/>
<organism evidence="1 2">
    <name type="scientific">Nocardia brasiliensis (strain ATCC 700358 / HUJEG-1)</name>
    <dbReference type="NCBI Taxonomy" id="1133849"/>
    <lineage>
        <taxon>Bacteria</taxon>
        <taxon>Bacillati</taxon>
        <taxon>Actinomycetota</taxon>
        <taxon>Actinomycetes</taxon>
        <taxon>Mycobacteriales</taxon>
        <taxon>Nocardiaceae</taxon>
        <taxon>Nocardia</taxon>
    </lineage>
</organism>
<reference evidence="1 2" key="1">
    <citation type="journal article" date="2012" name="J. Bacteriol.">
        <title>Complete genome sequence of Nocardia brasiliensis HUJEG-1.</title>
        <authorList>
            <person name="Vera-Cabrera L."/>
            <person name="Ortiz-Lopez R."/>
            <person name="Elizondo-Gonzalez R."/>
            <person name="Perez-Maya A.A."/>
            <person name="Ocampo-Candiani J."/>
        </authorList>
    </citation>
    <scope>NUCLEOTIDE SEQUENCE [LARGE SCALE GENOMIC DNA]</scope>
    <source>
        <strain evidence="2">ATCC 700358</strain>
    </source>
</reference>
<evidence type="ECO:0008006" key="3">
    <source>
        <dbReference type="Google" id="ProtNLM"/>
    </source>
</evidence>
<dbReference type="HOGENOM" id="CLU_135592_0_0_11"/>
<accession>K0F4P8</accession>
<keyword evidence="2" id="KW-1185">Reference proteome</keyword>
<gene>
    <name evidence="1" type="ORF">O3I_033490</name>
</gene>
<dbReference type="Proteomes" id="UP000006304">
    <property type="component" value="Chromosome"/>
</dbReference>
<dbReference type="KEGG" id="nbr:O3I_033490"/>
<protein>
    <recommendedName>
        <fullName evidence="3">DNA-directed RNA polymerase subunit beta</fullName>
    </recommendedName>
</protein>
<evidence type="ECO:0000313" key="1">
    <source>
        <dbReference type="EMBL" id="AFU04647.1"/>
    </source>
</evidence>